<evidence type="ECO:0008006" key="4">
    <source>
        <dbReference type="Google" id="ProtNLM"/>
    </source>
</evidence>
<evidence type="ECO:0000313" key="3">
    <source>
        <dbReference type="Proteomes" id="UP001059617"/>
    </source>
</evidence>
<protein>
    <recommendedName>
        <fullName evidence="4">Lipoprotein</fullName>
    </recommendedName>
</protein>
<keyword evidence="1" id="KW-0732">Signal</keyword>
<evidence type="ECO:0000256" key="1">
    <source>
        <dbReference type="SAM" id="SignalP"/>
    </source>
</evidence>
<dbReference type="Proteomes" id="UP001059617">
    <property type="component" value="Chromosome"/>
</dbReference>
<accession>A0ABY5W4B2</accession>
<sequence>MKLVKSAVLGVVAVASFAFVAACGDKGGSDTSAGASSAAPSPTKSLSAADQFSAAVTKTTASTHKFKVTMAEGAYEGSNDPAAGVSTGKLTAEVEPGTKMSIDVQITPAAYYVKISGLPLPGFDGKKWLKIDPSKVKSMSNLGIGDPKDPVDLKDLPGVIATAETTDGKLIKGTLDFTKTTWGTIDDEAVKALGDKAKAVPFEATVDDKGNLATLKVSVPAYGDTKAGDVTATFSDFGAPVTVTTPAASEVEDAPASTYDLLNGA</sequence>
<reference evidence="2" key="1">
    <citation type="submission" date="2021-04" db="EMBL/GenBank/DDBJ databases">
        <authorList>
            <person name="Hartkoorn R.C."/>
            <person name="Beaudoing E."/>
            <person name="Hot D."/>
        </authorList>
    </citation>
    <scope>NUCLEOTIDE SEQUENCE</scope>
    <source>
        <strain evidence="2">NRRL B-16292</strain>
    </source>
</reference>
<feature type="signal peptide" evidence="1">
    <location>
        <begin position="1"/>
        <end position="21"/>
    </location>
</feature>
<gene>
    <name evidence="2" type="ORF">Dfulv_08295</name>
</gene>
<keyword evidence="3" id="KW-1185">Reference proteome</keyword>
<reference evidence="2" key="2">
    <citation type="submission" date="2022-09" db="EMBL/GenBank/DDBJ databases">
        <title>Biosynthetic gene clusters of Dactylosporangioum fulvum.</title>
        <authorList>
            <person name="Caradec T."/>
        </authorList>
    </citation>
    <scope>NUCLEOTIDE SEQUENCE</scope>
    <source>
        <strain evidence="2">NRRL B-16292</strain>
    </source>
</reference>
<dbReference type="RefSeq" id="WP_259862056.1">
    <property type="nucleotide sequence ID" value="NZ_BAAAST010000099.1"/>
</dbReference>
<organism evidence="2 3">
    <name type="scientific">Dactylosporangium fulvum</name>
    <dbReference type="NCBI Taxonomy" id="53359"/>
    <lineage>
        <taxon>Bacteria</taxon>
        <taxon>Bacillati</taxon>
        <taxon>Actinomycetota</taxon>
        <taxon>Actinomycetes</taxon>
        <taxon>Micromonosporales</taxon>
        <taxon>Micromonosporaceae</taxon>
        <taxon>Dactylosporangium</taxon>
    </lineage>
</organism>
<dbReference type="InterPro" id="IPR029046">
    <property type="entry name" value="LolA/LolB/LppX"/>
</dbReference>
<proteinExistence type="predicted"/>
<evidence type="ECO:0000313" key="2">
    <source>
        <dbReference type="EMBL" id="UWP84225.1"/>
    </source>
</evidence>
<name>A0ABY5W4B2_9ACTN</name>
<dbReference type="Gene3D" id="2.50.20.20">
    <property type="match status" value="1"/>
</dbReference>
<dbReference type="PROSITE" id="PS51257">
    <property type="entry name" value="PROKAR_LIPOPROTEIN"/>
    <property type="match status" value="1"/>
</dbReference>
<dbReference type="SUPFAM" id="SSF89392">
    <property type="entry name" value="Prokaryotic lipoproteins and lipoprotein localization factors"/>
    <property type="match status" value="1"/>
</dbReference>
<feature type="chain" id="PRO_5046132853" description="Lipoprotein" evidence="1">
    <location>
        <begin position="22"/>
        <end position="265"/>
    </location>
</feature>
<dbReference type="EMBL" id="CP073720">
    <property type="protein sequence ID" value="UWP84225.1"/>
    <property type="molecule type" value="Genomic_DNA"/>
</dbReference>